<dbReference type="AlphaFoldDB" id="Q2R8V0"/>
<feature type="compositionally biased region" description="Low complexity" evidence="1">
    <location>
        <begin position="103"/>
        <end position="114"/>
    </location>
</feature>
<feature type="region of interest" description="Disordered" evidence="1">
    <location>
        <begin position="33"/>
        <end position="169"/>
    </location>
</feature>
<reference evidence="2" key="1">
    <citation type="journal article" date="2005" name="BMC Biol.">
        <title>The sequence of rice chromosomes 11 and 12, rich in disease resistance genes and recent gene duplications.</title>
        <authorList>
            <consortium name="The rice chromosomes 11 and 12 sequencing consortia"/>
        </authorList>
    </citation>
    <scope>NUCLEOTIDE SEQUENCE [LARGE SCALE GENOMIC DNA]</scope>
</reference>
<gene>
    <name evidence="2" type="ordered locus">LOC_Os11g10930</name>
</gene>
<proteinExistence type="predicted"/>
<accession>Q2R8V0</accession>
<dbReference type="EMBL" id="DP000010">
    <property type="protein sequence ID" value="ABA92054.1"/>
    <property type="molecule type" value="Genomic_DNA"/>
</dbReference>
<feature type="compositionally biased region" description="Low complexity" evidence="1">
    <location>
        <begin position="62"/>
        <end position="72"/>
    </location>
</feature>
<organism evidence="2">
    <name type="scientific">Oryza sativa subsp. japonica</name>
    <name type="common">Rice</name>
    <dbReference type="NCBI Taxonomy" id="39947"/>
    <lineage>
        <taxon>Eukaryota</taxon>
        <taxon>Viridiplantae</taxon>
        <taxon>Streptophyta</taxon>
        <taxon>Embryophyta</taxon>
        <taxon>Tracheophyta</taxon>
        <taxon>Spermatophyta</taxon>
        <taxon>Magnoliopsida</taxon>
        <taxon>Liliopsida</taxon>
        <taxon>Poales</taxon>
        <taxon>Poaceae</taxon>
        <taxon>BOP clade</taxon>
        <taxon>Oryzoideae</taxon>
        <taxon>Oryzeae</taxon>
        <taxon>Oryzinae</taxon>
        <taxon>Oryza</taxon>
        <taxon>Oryza sativa</taxon>
    </lineage>
</organism>
<feature type="compositionally biased region" description="Acidic residues" evidence="1">
    <location>
        <begin position="88"/>
        <end position="98"/>
    </location>
</feature>
<reference evidence="2" key="2">
    <citation type="submission" date="2005-04" db="EMBL/GenBank/DDBJ databases">
        <authorList>
            <person name="Buell C.R."/>
            <person name="Wing R.A."/>
            <person name="McCombie W.A."/>
            <person name="Ouyang S."/>
        </authorList>
    </citation>
    <scope>NUCLEOTIDE SEQUENCE</scope>
</reference>
<name>Q2R8V0_ORYSJ</name>
<evidence type="ECO:0000313" key="2">
    <source>
        <dbReference type="EMBL" id="ABA92054.1"/>
    </source>
</evidence>
<protein>
    <submittedName>
        <fullName evidence="2">Uncharacterized protein</fullName>
    </submittedName>
</protein>
<sequence>MATNLSQSPSDQINWHTHEPKCKIFGPALKLSRSSMPVRVSAAPTDGEGNGSLALPREASEAGSSGRPAGARRPPPLPLRAGVASLADDNDEEEDEEEAAWRGAAGPACTCPAPTDEEEEEAAGRGAAGPARTHTSRINTVPAAADRRRQQPGAAPLALHARRAAAAGF</sequence>
<feature type="compositionally biased region" description="Low complexity" evidence="1">
    <location>
        <begin position="152"/>
        <end position="169"/>
    </location>
</feature>
<reference evidence="2" key="3">
    <citation type="submission" date="2006-01" db="EMBL/GenBank/DDBJ databases">
        <authorList>
            <person name="Buell R."/>
        </authorList>
    </citation>
    <scope>NUCLEOTIDE SEQUENCE</scope>
</reference>
<evidence type="ECO:0000256" key="1">
    <source>
        <dbReference type="SAM" id="MobiDB-lite"/>
    </source>
</evidence>